<dbReference type="CDD" id="cd10455">
    <property type="entry name" value="GIY-YIG_SLX1"/>
    <property type="match status" value="1"/>
</dbReference>
<keyword evidence="5 8" id="KW-0233">DNA recombination</keyword>
<dbReference type="InterPro" id="IPR035901">
    <property type="entry name" value="GIY-YIG_endonuc_sf"/>
</dbReference>
<evidence type="ECO:0000313" key="12">
    <source>
        <dbReference type="Proteomes" id="UP000222788"/>
    </source>
</evidence>
<gene>
    <name evidence="11" type="primary">SLX1</name>
    <name evidence="11" type="ORF">CFIMG_006432RA</name>
</gene>
<keyword evidence="3 8" id="KW-0227">DNA damage</keyword>
<dbReference type="GO" id="GO:0017108">
    <property type="term" value="F:5'-flap endonuclease activity"/>
    <property type="evidence" value="ECO:0007669"/>
    <property type="project" value="InterPro"/>
</dbReference>
<evidence type="ECO:0000256" key="1">
    <source>
        <dbReference type="ARBA" id="ARBA00022722"/>
    </source>
</evidence>
<evidence type="ECO:0000256" key="2">
    <source>
        <dbReference type="ARBA" id="ARBA00022759"/>
    </source>
</evidence>
<dbReference type="Pfam" id="PF21202">
    <property type="entry name" value="SLX1_C"/>
    <property type="match status" value="1"/>
</dbReference>
<accession>A0A2C5WY67</accession>
<dbReference type="EMBL" id="APWK03000119">
    <property type="protein sequence ID" value="PHH50650.1"/>
    <property type="molecule type" value="Genomic_DNA"/>
</dbReference>
<comment type="function">
    <text evidence="8">Catalytic subunit of the SLX1-SLX4 structure-specific endonuclease that resolves DNA secondary structures generated during DNA repair and recombination. Has endonuclease activity towards branched DNA substrates, introducing single-strand cuts in duplex DNA close to junctions with ss-DNA.</text>
</comment>
<dbReference type="InterPro" id="IPR027520">
    <property type="entry name" value="Slx1"/>
</dbReference>
<name>A0A2C5WY67_9PEZI</name>
<dbReference type="InterPro" id="IPR013083">
    <property type="entry name" value="Znf_RING/FYVE/PHD"/>
</dbReference>
<dbReference type="PANTHER" id="PTHR20208:SF10">
    <property type="entry name" value="STRUCTURE-SPECIFIC ENDONUCLEASE SUBUNIT SLX1"/>
    <property type="match status" value="1"/>
</dbReference>
<comment type="caution">
    <text evidence="11">The sequence shown here is derived from an EMBL/GenBank/DDBJ whole genome shotgun (WGS) entry which is preliminary data.</text>
</comment>
<dbReference type="STRING" id="1035309.A0A2C5WY67"/>
<evidence type="ECO:0000259" key="10">
    <source>
        <dbReference type="PROSITE" id="PS50164"/>
    </source>
</evidence>
<organism evidence="11 12">
    <name type="scientific">Ceratocystis fimbriata CBS 114723</name>
    <dbReference type="NCBI Taxonomy" id="1035309"/>
    <lineage>
        <taxon>Eukaryota</taxon>
        <taxon>Fungi</taxon>
        <taxon>Dikarya</taxon>
        <taxon>Ascomycota</taxon>
        <taxon>Pezizomycotina</taxon>
        <taxon>Sordariomycetes</taxon>
        <taxon>Hypocreomycetidae</taxon>
        <taxon>Microascales</taxon>
        <taxon>Ceratocystidaceae</taxon>
        <taxon>Ceratocystis</taxon>
    </lineage>
</organism>
<evidence type="ECO:0000256" key="6">
    <source>
        <dbReference type="ARBA" id="ARBA00023204"/>
    </source>
</evidence>
<evidence type="ECO:0000256" key="9">
    <source>
        <dbReference type="SAM" id="MobiDB-lite"/>
    </source>
</evidence>
<dbReference type="InterPro" id="IPR048749">
    <property type="entry name" value="SLX1_C"/>
</dbReference>
<dbReference type="GO" id="GO:0033557">
    <property type="term" value="C:Slx1-Slx4 complex"/>
    <property type="evidence" value="ECO:0007669"/>
    <property type="project" value="UniProtKB-UniRule"/>
</dbReference>
<dbReference type="AlphaFoldDB" id="A0A2C5WY67"/>
<evidence type="ECO:0000256" key="8">
    <source>
        <dbReference type="HAMAP-Rule" id="MF_03100"/>
    </source>
</evidence>
<comment type="cofactor">
    <cofactor evidence="8">
        <name>a divalent metal cation</name>
        <dbReference type="ChEBI" id="CHEBI:60240"/>
    </cofactor>
</comment>
<comment type="subcellular location">
    <subcellularLocation>
        <location evidence="8">Nucleus</location>
    </subcellularLocation>
</comment>
<evidence type="ECO:0000256" key="4">
    <source>
        <dbReference type="ARBA" id="ARBA00022801"/>
    </source>
</evidence>
<proteinExistence type="inferred from homology"/>
<feature type="region of interest" description="Disordered" evidence="9">
    <location>
        <begin position="25"/>
        <end position="54"/>
    </location>
</feature>
<comment type="subunit">
    <text evidence="8">Forms a heterodimer with SLX4.</text>
</comment>
<dbReference type="PANTHER" id="PTHR20208">
    <property type="entry name" value="STRUCTURE-SPECIFIC ENDONUCLEASE SUBUNIT SLX1"/>
    <property type="match status" value="1"/>
</dbReference>
<evidence type="ECO:0000313" key="11">
    <source>
        <dbReference type="EMBL" id="PHH50650.1"/>
    </source>
</evidence>
<protein>
    <submittedName>
        <fullName evidence="11">Structure-specific endonuclease subunit SLX1</fullName>
    </submittedName>
</protein>
<dbReference type="InterPro" id="IPR050381">
    <property type="entry name" value="SLX1_endonuclease"/>
</dbReference>
<evidence type="ECO:0000256" key="3">
    <source>
        <dbReference type="ARBA" id="ARBA00022763"/>
    </source>
</evidence>
<keyword evidence="6 8" id="KW-0234">DNA repair</keyword>
<dbReference type="HAMAP" id="MF_03100">
    <property type="entry name" value="Endonuc_su_Slx1"/>
    <property type="match status" value="1"/>
</dbReference>
<evidence type="ECO:0000256" key="7">
    <source>
        <dbReference type="ARBA" id="ARBA00023242"/>
    </source>
</evidence>
<reference evidence="11 12" key="1">
    <citation type="journal article" date="2013" name="Fungal Biol.">
        <title>Analysis of microsatellite markers in the genome of the plant pathogen Ceratocystis fimbriata.</title>
        <authorList>
            <person name="Simpson M.C."/>
            <person name="Wilken P.M."/>
            <person name="Coetzee M.P."/>
            <person name="Wingfield M.J."/>
            <person name="Wingfield B.D."/>
        </authorList>
    </citation>
    <scope>NUCLEOTIDE SEQUENCE [LARGE SCALE GENOMIC DNA]</scope>
    <source>
        <strain evidence="11 12">CBS 114723</strain>
    </source>
</reference>
<keyword evidence="4 8" id="KW-0378">Hydrolase</keyword>
<dbReference type="InterPro" id="IPR000305">
    <property type="entry name" value="GIY-YIG_endonuc"/>
</dbReference>
<reference evidence="11 12" key="2">
    <citation type="journal article" date="2013" name="IMA Fungus">
        <title>IMA Genome-F 1: Ceratocystis fimbriata: Draft nuclear genome sequence for the plant pathogen, Ceratocystis fimbriata.</title>
        <authorList>
            <person name="Wilken P.M."/>
            <person name="Steenkamp E.T."/>
            <person name="Wingfield M.J."/>
            <person name="de Beer Z.W."/>
            <person name="Wingfield B.D."/>
        </authorList>
    </citation>
    <scope>NUCLEOTIDE SEQUENCE [LARGE SCALE GENOMIC DNA]</scope>
    <source>
        <strain evidence="11 12">CBS 114723</strain>
    </source>
</reference>
<keyword evidence="1 8" id="KW-0540">Nuclease</keyword>
<dbReference type="PROSITE" id="PS50164">
    <property type="entry name" value="GIY_YIG"/>
    <property type="match status" value="1"/>
</dbReference>
<dbReference type="OrthoDB" id="24645at2759"/>
<comment type="caution">
    <text evidence="8">Lacks conserved residue(s) required for the propagation of feature annotation.</text>
</comment>
<feature type="domain" description="GIY-YIG" evidence="10">
    <location>
        <begin position="10"/>
        <end position="98"/>
    </location>
</feature>
<dbReference type="Proteomes" id="UP000222788">
    <property type="component" value="Unassembled WGS sequence"/>
</dbReference>
<keyword evidence="2 8" id="KW-0255">Endonuclease</keyword>
<evidence type="ECO:0000256" key="5">
    <source>
        <dbReference type="ARBA" id="ARBA00023172"/>
    </source>
</evidence>
<dbReference type="Pfam" id="PF01541">
    <property type="entry name" value="GIY-YIG"/>
    <property type="match status" value="1"/>
</dbReference>
<dbReference type="Gene3D" id="3.40.1440.10">
    <property type="entry name" value="GIY-YIG endonuclease"/>
    <property type="match status" value="1"/>
</dbReference>
<comment type="similarity">
    <text evidence="8">Belongs to the SLX1 family.</text>
</comment>
<feature type="compositionally biased region" description="Polar residues" evidence="9">
    <location>
        <begin position="25"/>
        <end position="35"/>
    </location>
</feature>
<dbReference type="Gene3D" id="3.30.40.10">
    <property type="entry name" value="Zinc/RING finger domain, C3HC4 (zinc finger)"/>
    <property type="match status" value="1"/>
</dbReference>
<keyword evidence="12" id="KW-1185">Reference proteome</keyword>
<sequence>MTVQTKPIPPNYCVYVLRSSIKPNTAQPYVGSTPNPERRLSQHNGLTKGGASRTARKELRPWEMVFIVSGFPSMIGALKFEWALANPHISSHIPKDERISVSKARKRNGMPKRPRDKIPSVLANVHLLLRSPSFSRWPLTVNVFEPEVYTIWQKCCSEVAVPLRPSLKIRTDFSAPMAPAVLPGEGADTSLELSNLESEKEESDDDNAPTAEEVSKTGIKSIPIDYKPLKDYAEKTRSIFEFERQGCCVFCRGNMKNGEGLYVVCPGVGCEAVGHLDCWAKHGLSSTSTPTNSGEHMAMIPIEAQCPGCGKVASWGELMKELSLRVRGAKEVDKLLKKRRSAKAKVKTKQMAEEEAAAAVEVEEALV</sequence>
<keyword evidence="7 8" id="KW-0539">Nucleus</keyword>
<dbReference type="GO" id="GO:0000724">
    <property type="term" value="P:double-strand break repair via homologous recombination"/>
    <property type="evidence" value="ECO:0007669"/>
    <property type="project" value="TreeGrafter"/>
</dbReference>
<feature type="region of interest" description="Disordered" evidence="9">
    <location>
        <begin position="195"/>
        <end position="214"/>
    </location>
</feature>
<dbReference type="GO" id="GO:0008821">
    <property type="term" value="F:crossover junction DNA endonuclease activity"/>
    <property type="evidence" value="ECO:0007669"/>
    <property type="project" value="TreeGrafter"/>
</dbReference>